<comment type="caution">
    <text evidence="3">The sequence shown here is derived from an EMBL/GenBank/DDBJ whole genome shotgun (WGS) entry which is preliminary data.</text>
</comment>
<feature type="chain" id="PRO_5046416984" description="Secreted protein" evidence="2">
    <location>
        <begin position="21"/>
        <end position="289"/>
    </location>
</feature>
<dbReference type="EMBL" id="CAKMMW010000026">
    <property type="protein sequence ID" value="CAH1226346.1"/>
    <property type="molecule type" value="Genomic_DNA"/>
</dbReference>
<accession>A0ABN8H887</accession>
<keyword evidence="2" id="KW-0732">Signal</keyword>
<evidence type="ECO:0000256" key="1">
    <source>
        <dbReference type="SAM" id="MobiDB-lite"/>
    </source>
</evidence>
<protein>
    <recommendedName>
        <fullName evidence="5">Secreted protein</fullName>
    </recommendedName>
</protein>
<evidence type="ECO:0000256" key="2">
    <source>
        <dbReference type="SAM" id="SignalP"/>
    </source>
</evidence>
<dbReference type="PROSITE" id="PS51257">
    <property type="entry name" value="PROKAR_LIPOPROTEIN"/>
    <property type="match status" value="1"/>
</dbReference>
<gene>
    <name evidence="3" type="ORF">PAECIP111891_05936</name>
</gene>
<proteinExistence type="predicted"/>
<evidence type="ECO:0008006" key="5">
    <source>
        <dbReference type="Google" id="ProtNLM"/>
    </source>
</evidence>
<reference evidence="3" key="1">
    <citation type="submission" date="2022-01" db="EMBL/GenBank/DDBJ databases">
        <authorList>
            <person name="Criscuolo A."/>
        </authorList>
    </citation>
    <scope>NUCLEOTIDE SEQUENCE</scope>
    <source>
        <strain evidence="3">CIP111891</strain>
    </source>
</reference>
<feature type="region of interest" description="Disordered" evidence="1">
    <location>
        <begin position="27"/>
        <end position="59"/>
    </location>
</feature>
<organism evidence="3 4">
    <name type="scientific">Paenibacillus allorhizoplanae</name>
    <dbReference type="NCBI Taxonomy" id="2905648"/>
    <lineage>
        <taxon>Bacteria</taxon>
        <taxon>Bacillati</taxon>
        <taxon>Bacillota</taxon>
        <taxon>Bacilli</taxon>
        <taxon>Bacillales</taxon>
        <taxon>Paenibacillaceae</taxon>
        <taxon>Paenibacillus</taxon>
    </lineage>
</organism>
<dbReference type="RefSeq" id="WP_236292070.1">
    <property type="nucleotide sequence ID" value="NZ_CAKMMW010000026.1"/>
</dbReference>
<evidence type="ECO:0000313" key="4">
    <source>
        <dbReference type="Proteomes" id="UP000838821"/>
    </source>
</evidence>
<keyword evidence="4" id="KW-1185">Reference proteome</keyword>
<sequence length="289" mass="30780">MYIHKIGLISAMLAVLFLSACGSVREASSSNNQHGSHEAASSPASADGHSGHGGEMPKASPNLNASFTFGSASLKANESSELTIQIADGAGKPVTDFQVNHEKLLHLIIVNHNLSSFQHIHPAYQGNGKFTVSTSFDAGGDYKLIADFIPSGGTSTTLSQWVKVAGKEAEHTVLKADAKLQQEVSGKAVELSLSSIKAKEEVTLSFTIRDAQTNKEITDLQPYLGAVGHVVILSADAEQYIHVHPLEEKATGPVAKFATSFPEAGVYKLWGQFQHNGEVFTVPFVVNVK</sequence>
<evidence type="ECO:0000313" key="3">
    <source>
        <dbReference type="EMBL" id="CAH1226346.1"/>
    </source>
</evidence>
<feature type="signal peptide" evidence="2">
    <location>
        <begin position="1"/>
        <end position="20"/>
    </location>
</feature>
<name>A0ABN8H887_9BACL</name>
<dbReference type="Proteomes" id="UP000838821">
    <property type="component" value="Unassembled WGS sequence"/>
</dbReference>